<dbReference type="GO" id="GO:0008299">
    <property type="term" value="P:isoprenoid biosynthetic process"/>
    <property type="evidence" value="ECO:0007669"/>
    <property type="project" value="InterPro"/>
</dbReference>
<comment type="caution">
    <text evidence="7">The sequence shown here is derived from an EMBL/GenBank/DDBJ whole genome shotgun (WGS) entry which is preliminary data.</text>
</comment>
<evidence type="ECO:0000256" key="3">
    <source>
        <dbReference type="ARBA" id="ARBA00022679"/>
    </source>
</evidence>
<dbReference type="GO" id="GO:0046872">
    <property type="term" value="F:metal ion binding"/>
    <property type="evidence" value="ECO:0007669"/>
    <property type="project" value="UniProtKB-KW"/>
</dbReference>
<dbReference type="AlphaFoldDB" id="A0A1A9LEF2"/>
<dbReference type="SFLD" id="SFLDS00005">
    <property type="entry name" value="Isoprenoid_Synthase_Type_I"/>
    <property type="match status" value="1"/>
</dbReference>
<evidence type="ECO:0000256" key="4">
    <source>
        <dbReference type="ARBA" id="ARBA00022723"/>
    </source>
</evidence>
<evidence type="ECO:0000256" key="6">
    <source>
        <dbReference type="RuleBase" id="RU004466"/>
    </source>
</evidence>
<reference evidence="7 8" key="1">
    <citation type="submission" date="2016-05" db="EMBL/GenBank/DDBJ databases">
        <title>Genome sequencing of Vitellibacter soesokkakensis RSSK-12.</title>
        <authorList>
            <person name="Thevarajoo S."/>
            <person name="Selvaratnam C."/>
            <person name="Goh K.M."/>
            <person name="Chan K.-G."/>
            <person name="Chong C.S."/>
        </authorList>
    </citation>
    <scope>NUCLEOTIDE SEQUENCE [LARGE SCALE GENOMIC DNA]</scope>
    <source>
        <strain evidence="7 8">RSSK-12</strain>
    </source>
</reference>
<dbReference type="STRING" id="1385699.A7A78_10915"/>
<gene>
    <name evidence="7" type="ORF">A7A78_10915</name>
</gene>
<keyword evidence="4" id="KW-0479">Metal-binding</keyword>
<dbReference type="Pfam" id="PF00348">
    <property type="entry name" value="polyprenyl_synt"/>
    <property type="match status" value="1"/>
</dbReference>
<dbReference type="RefSeq" id="WP_068761392.1">
    <property type="nucleotide sequence ID" value="NZ_LXIE01000010.1"/>
</dbReference>
<evidence type="ECO:0000256" key="2">
    <source>
        <dbReference type="ARBA" id="ARBA00006706"/>
    </source>
</evidence>
<dbReference type="InterPro" id="IPR008949">
    <property type="entry name" value="Isoprenoid_synthase_dom_sf"/>
</dbReference>
<dbReference type="Gene3D" id="1.10.600.10">
    <property type="entry name" value="Farnesyl Diphosphate Synthase"/>
    <property type="match status" value="1"/>
</dbReference>
<dbReference type="GO" id="GO:0004659">
    <property type="term" value="F:prenyltransferase activity"/>
    <property type="evidence" value="ECO:0007669"/>
    <property type="project" value="InterPro"/>
</dbReference>
<keyword evidence="5" id="KW-0460">Magnesium</keyword>
<keyword evidence="3 6" id="KW-0808">Transferase</keyword>
<dbReference type="SUPFAM" id="SSF48576">
    <property type="entry name" value="Terpenoid synthases"/>
    <property type="match status" value="1"/>
</dbReference>
<dbReference type="Proteomes" id="UP000077552">
    <property type="component" value="Unassembled WGS sequence"/>
</dbReference>
<dbReference type="InterPro" id="IPR000092">
    <property type="entry name" value="Polyprenyl_synt"/>
</dbReference>
<comment type="similarity">
    <text evidence="2 6">Belongs to the FPP/GGPP synthase family.</text>
</comment>
<dbReference type="PANTHER" id="PTHR12001:SF85">
    <property type="entry name" value="SHORT CHAIN ISOPRENYL DIPHOSPHATE SYNTHASE"/>
    <property type="match status" value="1"/>
</dbReference>
<dbReference type="SFLD" id="SFLDG01017">
    <property type="entry name" value="Polyprenyl_Transferase_Like"/>
    <property type="match status" value="1"/>
</dbReference>
<dbReference type="EMBL" id="LXIE01000010">
    <property type="protein sequence ID" value="OAD91759.1"/>
    <property type="molecule type" value="Genomic_DNA"/>
</dbReference>
<dbReference type="InterPro" id="IPR033749">
    <property type="entry name" value="Polyprenyl_synt_CS"/>
</dbReference>
<organism evidence="7 8">
    <name type="scientific">Aequorivita soesokkakensis</name>
    <dbReference type="NCBI Taxonomy" id="1385699"/>
    <lineage>
        <taxon>Bacteria</taxon>
        <taxon>Pseudomonadati</taxon>
        <taxon>Bacteroidota</taxon>
        <taxon>Flavobacteriia</taxon>
        <taxon>Flavobacteriales</taxon>
        <taxon>Flavobacteriaceae</taxon>
        <taxon>Aequorivita</taxon>
    </lineage>
</organism>
<evidence type="ECO:0000313" key="7">
    <source>
        <dbReference type="EMBL" id="OAD91759.1"/>
    </source>
</evidence>
<accession>A0A1A9LEF2</accession>
<evidence type="ECO:0000313" key="8">
    <source>
        <dbReference type="Proteomes" id="UP000077552"/>
    </source>
</evidence>
<dbReference type="PROSITE" id="PS00723">
    <property type="entry name" value="POLYPRENYL_SYNTHASE_1"/>
    <property type="match status" value="1"/>
</dbReference>
<comment type="cofactor">
    <cofactor evidence="1">
        <name>Mg(2+)</name>
        <dbReference type="ChEBI" id="CHEBI:18420"/>
    </cofactor>
</comment>
<dbReference type="PROSITE" id="PS00444">
    <property type="entry name" value="POLYPRENYL_SYNTHASE_2"/>
    <property type="match status" value="1"/>
</dbReference>
<evidence type="ECO:0000256" key="1">
    <source>
        <dbReference type="ARBA" id="ARBA00001946"/>
    </source>
</evidence>
<dbReference type="OrthoDB" id="9805316at2"/>
<dbReference type="PANTHER" id="PTHR12001">
    <property type="entry name" value="GERANYLGERANYL PYROPHOSPHATE SYNTHASE"/>
    <property type="match status" value="1"/>
</dbReference>
<keyword evidence="8" id="KW-1185">Reference proteome</keyword>
<protein>
    <submittedName>
        <fullName evidence="7">Polyprenyl synthetase</fullName>
    </submittedName>
</protein>
<dbReference type="CDD" id="cd00685">
    <property type="entry name" value="Trans_IPPS_HT"/>
    <property type="match status" value="1"/>
</dbReference>
<proteinExistence type="inferred from homology"/>
<evidence type="ECO:0000256" key="5">
    <source>
        <dbReference type="ARBA" id="ARBA00022842"/>
    </source>
</evidence>
<name>A0A1A9LEF2_9FLAO</name>
<sequence length="324" mass="37001">MDFLKKYNQVLQEYLDSAVAQKEPRQLYDPIKYILSLGGKRLRPLLTLMVCDFFGTDFKKAIHAALAVELFHNFSLIHDDIMDNAPLRRGQKTVHEKWDVNTAILSGDAMLILAYRFFENYEPQMFQELARLFSETALQVCEGQQHDMDFETRDDVTLVEYIKMIDHKTAVLLGAAMKMGAIVAEASESDKDKIYQFGRNLGIAFQLQDDYLDVFGNPETFGKQVGGDIIANKKTFLYLMAIGQGSSVQAEELEHLFSINPKDPTDKISTVKEIFRTSGAAEATRDEIEKYSMHAYSILETITISEEKREVFREFGNSLMQRNV</sequence>